<dbReference type="EMBL" id="LR796200">
    <property type="protein sequence ID" value="CAB4126813.1"/>
    <property type="molecule type" value="Genomic_DNA"/>
</dbReference>
<sequence>MANEIGFKKERPENANIYNTIPLETQLFRVRQDIGKLRLGLLIAENVQRPQRYQLLQTYKDAMLDAHLTACVENRINLTMSRQPQFLNADGSVNEEYTKILKTKWFNDFQRYVLETPYYGYSVIQFGDLTDKGFSSSTLIPRQYVKPEFHLVTETYSGFSGNDWREEPYKWWCIGVGDEKDLGLLKQASIYAIYKKNALGAWAEFCEVFGVPIRLGKTDITDPVTRQNMENFLKNMGVSSYAVVGKNDLIEIVESNRADAFQVFDQMINRCNTENSKLILGSTGLMDEKAHVGAASVHNEVSLRFQERDEHLLENCVNTQLIPILEYHGIIPKGLTFEISDVEDIDLTERAKVDIALLNSGKYTIPADYILETYGTPVVEVKDTTDTQRGKTNKDIANELKLFYP</sequence>
<dbReference type="Pfam" id="PF06074">
    <property type="entry name" value="Portal_Mu"/>
    <property type="match status" value="1"/>
</dbReference>
<protein>
    <recommendedName>
        <fullName evidence="2">DUF935 family protein</fullName>
    </recommendedName>
</protein>
<evidence type="ECO:0000313" key="1">
    <source>
        <dbReference type="EMBL" id="CAB4126813.1"/>
    </source>
</evidence>
<name>A0A6J5L0R5_9CAUD</name>
<gene>
    <name evidence="1" type="ORF">UFOVP87_17</name>
</gene>
<reference evidence="1" key="1">
    <citation type="submission" date="2020-04" db="EMBL/GenBank/DDBJ databases">
        <authorList>
            <person name="Chiriac C."/>
            <person name="Salcher M."/>
            <person name="Ghai R."/>
            <person name="Kavagutti S V."/>
        </authorList>
    </citation>
    <scope>NUCLEOTIDE SEQUENCE</scope>
</reference>
<accession>A0A6J5L0R5</accession>
<evidence type="ECO:0008006" key="2">
    <source>
        <dbReference type="Google" id="ProtNLM"/>
    </source>
</evidence>
<dbReference type="InterPro" id="IPR009279">
    <property type="entry name" value="Portal_Mu"/>
</dbReference>
<proteinExistence type="predicted"/>
<organism evidence="1">
    <name type="scientific">uncultured Caudovirales phage</name>
    <dbReference type="NCBI Taxonomy" id="2100421"/>
    <lineage>
        <taxon>Viruses</taxon>
        <taxon>Duplodnaviria</taxon>
        <taxon>Heunggongvirae</taxon>
        <taxon>Uroviricota</taxon>
        <taxon>Caudoviricetes</taxon>
        <taxon>Peduoviridae</taxon>
        <taxon>Maltschvirus</taxon>
        <taxon>Maltschvirus maltsch</taxon>
    </lineage>
</organism>